<sequence>MTPMVQMATMSVALLALSHRRLFWIVLEDSSHTVASVLGCRSVDRPLHLVHLMSASEIGVGRISYPTGMVKKQNCLRNDAAVQSYHNHRVNEIRGSGSDSGTLEVM</sequence>
<name>A0A9P5MQI3_9AGAM</name>
<gene>
    <name evidence="2" type="ORF">DFH94DRAFT_140402</name>
</gene>
<dbReference type="AlphaFoldDB" id="A0A9P5MQI3"/>
<dbReference type="Proteomes" id="UP000759537">
    <property type="component" value="Unassembled WGS sequence"/>
</dbReference>
<keyword evidence="3" id="KW-1185">Reference proteome</keyword>
<organism evidence="2 3">
    <name type="scientific">Russula ochroleuca</name>
    <dbReference type="NCBI Taxonomy" id="152965"/>
    <lineage>
        <taxon>Eukaryota</taxon>
        <taxon>Fungi</taxon>
        <taxon>Dikarya</taxon>
        <taxon>Basidiomycota</taxon>
        <taxon>Agaricomycotina</taxon>
        <taxon>Agaricomycetes</taxon>
        <taxon>Russulales</taxon>
        <taxon>Russulaceae</taxon>
        <taxon>Russula</taxon>
    </lineage>
</organism>
<dbReference type="EMBL" id="WHVB01000018">
    <property type="protein sequence ID" value="KAF8473721.1"/>
    <property type="molecule type" value="Genomic_DNA"/>
</dbReference>
<evidence type="ECO:0000313" key="3">
    <source>
        <dbReference type="Proteomes" id="UP000759537"/>
    </source>
</evidence>
<evidence type="ECO:0000313" key="2">
    <source>
        <dbReference type="EMBL" id="KAF8473721.1"/>
    </source>
</evidence>
<proteinExistence type="predicted"/>
<comment type="caution">
    <text evidence="2">The sequence shown here is derived from an EMBL/GenBank/DDBJ whole genome shotgun (WGS) entry which is preliminary data.</text>
</comment>
<feature type="chain" id="PRO_5040369086" description="Secreted protein" evidence="1">
    <location>
        <begin position="21"/>
        <end position="106"/>
    </location>
</feature>
<keyword evidence="1" id="KW-0732">Signal</keyword>
<reference evidence="2" key="1">
    <citation type="submission" date="2019-10" db="EMBL/GenBank/DDBJ databases">
        <authorList>
            <consortium name="DOE Joint Genome Institute"/>
            <person name="Kuo A."/>
            <person name="Miyauchi S."/>
            <person name="Kiss E."/>
            <person name="Drula E."/>
            <person name="Kohler A."/>
            <person name="Sanchez-Garcia M."/>
            <person name="Andreopoulos B."/>
            <person name="Barry K.W."/>
            <person name="Bonito G."/>
            <person name="Buee M."/>
            <person name="Carver A."/>
            <person name="Chen C."/>
            <person name="Cichocki N."/>
            <person name="Clum A."/>
            <person name="Culley D."/>
            <person name="Crous P.W."/>
            <person name="Fauchery L."/>
            <person name="Girlanda M."/>
            <person name="Hayes R."/>
            <person name="Keri Z."/>
            <person name="LaButti K."/>
            <person name="Lipzen A."/>
            <person name="Lombard V."/>
            <person name="Magnuson J."/>
            <person name="Maillard F."/>
            <person name="Morin E."/>
            <person name="Murat C."/>
            <person name="Nolan M."/>
            <person name="Ohm R."/>
            <person name="Pangilinan J."/>
            <person name="Pereira M."/>
            <person name="Perotto S."/>
            <person name="Peter M."/>
            <person name="Riley R."/>
            <person name="Sitrit Y."/>
            <person name="Stielow B."/>
            <person name="Szollosi G."/>
            <person name="Zifcakova L."/>
            <person name="Stursova M."/>
            <person name="Spatafora J.W."/>
            <person name="Tedersoo L."/>
            <person name="Vaario L.-M."/>
            <person name="Yamada A."/>
            <person name="Yan M."/>
            <person name="Wang P."/>
            <person name="Xu J."/>
            <person name="Bruns T."/>
            <person name="Baldrian P."/>
            <person name="Vilgalys R."/>
            <person name="Henrissat B."/>
            <person name="Grigoriev I.V."/>
            <person name="Hibbett D."/>
            <person name="Nagy L.G."/>
            <person name="Martin F.M."/>
        </authorList>
    </citation>
    <scope>NUCLEOTIDE SEQUENCE</scope>
    <source>
        <strain evidence="2">Prilba</strain>
    </source>
</reference>
<reference evidence="2" key="2">
    <citation type="journal article" date="2020" name="Nat. Commun.">
        <title>Large-scale genome sequencing of mycorrhizal fungi provides insights into the early evolution of symbiotic traits.</title>
        <authorList>
            <person name="Miyauchi S."/>
            <person name="Kiss E."/>
            <person name="Kuo A."/>
            <person name="Drula E."/>
            <person name="Kohler A."/>
            <person name="Sanchez-Garcia M."/>
            <person name="Morin E."/>
            <person name="Andreopoulos B."/>
            <person name="Barry K.W."/>
            <person name="Bonito G."/>
            <person name="Buee M."/>
            <person name="Carver A."/>
            <person name="Chen C."/>
            <person name="Cichocki N."/>
            <person name="Clum A."/>
            <person name="Culley D."/>
            <person name="Crous P.W."/>
            <person name="Fauchery L."/>
            <person name="Girlanda M."/>
            <person name="Hayes R.D."/>
            <person name="Keri Z."/>
            <person name="LaButti K."/>
            <person name="Lipzen A."/>
            <person name="Lombard V."/>
            <person name="Magnuson J."/>
            <person name="Maillard F."/>
            <person name="Murat C."/>
            <person name="Nolan M."/>
            <person name="Ohm R.A."/>
            <person name="Pangilinan J."/>
            <person name="Pereira M.F."/>
            <person name="Perotto S."/>
            <person name="Peter M."/>
            <person name="Pfister S."/>
            <person name="Riley R."/>
            <person name="Sitrit Y."/>
            <person name="Stielow J.B."/>
            <person name="Szollosi G."/>
            <person name="Zifcakova L."/>
            <person name="Stursova M."/>
            <person name="Spatafora J.W."/>
            <person name="Tedersoo L."/>
            <person name="Vaario L.M."/>
            <person name="Yamada A."/>
            <person name="Yan M."/>
            <person name="Wang P."/>
            <person name="Xu J."/>
            <person name="Bruns T."/>
            <person name="Baldrian P."/>
            <person name="Vilgalys R."/>
            <person name="Dunand C."/>
            <person name="Henrissat B."/>
            <person name="Grigoriev I.V."/>
            <person name="Hibbett D."/>
            <person name="Nagy L.G."/>
            <person name="Martin F.M."/>
        </authorList>
    </citation>
    <scope>NUCLEOTIDE SEQUENCE</scope>
    <source>
        <strain evidence="2">Prilba</strain>
    </source>
</reference>
<evidence type="ECO:0000256" key="1">
    <source>
        <dbReference type="SAM" id="SignalP"/>
    </source>
</evidence>
<accession>A0A9P5MQI3</accession>
<feature type="signal peptide" evidence="1">
    <location>
        <begin position="1"/>
        <end position="20"/>
    </location>
</feature>
<evidence type="ECO:0008006" key="4">
    <source>
        <dbReference type="Google" id="ProtNLM"/>
    </source>
</evidence>
<protein>
    <recommendedName>
        <fullName evidence="4">Secreted protein</fullName>
    </recommendedName>
</protein>